<accession>A0A2T5P5B7</accession>
<dbReference type="Proteomes" id="UP000244064">
    <property type="component" value="Unassembled WGS sequence"/>
</dbReference>
<organism evidence="1 2">
    <name type="scientific">Pseudomonas mangrovi</name>
    <dbReference type="NCBI Taxonomy" id="2161748"/>
    <lineage>
        <taxon>Bacteria</taxon>
        <taxon>Pseudomonadati</taxon>
        <taxon>Pseudomonadota</taxon>
        <taxon>Gammaproteobacteria</taxon>
        <taxon>Pseudomonadales</taxon>
        <taxon>Pseudomonadaceae</taxon>
        <taxon>Pseudomonas</taxon>
    </lineage>
</organism>
<gene>
    <name evidence="1" type="ORF">DBO85_16845</name>
</gene>
<dbReference type="RefSeq" id="WP_108108598.1">
    <property type="nucleotide sequence ID" value="NZ_QASN01000021.1"/>
</dbReference>
<dbReference type="NCBIfam" id="TIGR02610">
    <property type="entry name" value="PHA_gran_rgn"/>
    <property type="match status" value="1"/>
</dbReference>
<proteinExistence type="predicted"/>
<dbReference type="Pfam" id="PF09650">
    <property type="entry name" value="PHA_gran_rgn"/>
    <property type="match status" value="1"/>
</dbReference>
<dbReference type="OrthoDB" id="287584at2"/>
<evidence type="ECO:0000313" key="2">
    <source>
        <dbReference type="Proteomes" id="UP000244064"/>
    </source>
</evidence>
<evidence type="ECO:0000313" key="1">
    <source>
        <dbReference type="EMBL" id="PTU72921.1"/>
    </source>
</evidence>
<comment type="caution">
    <text evidence="1">The sequence shown here is derived from an EMBL/GenBank/DDBJ whole genome shotgun (WGS) entry which is preliminary data.</text>
</comment>
<reference evidence="1 2" key="1">
    <citation type="submission" date="2018-04" db="EMBL/GenBank/DDBJ databases">
        <title>Pseudomonas sp. nov., isolated from mangrove soil.</title>
        <authorList>
            <person name="Chen C."/>
        </authorList>
    </citation>
    <scope>NUCLEOTIDE SEQUENCE [LARGE SCALE GENOMIC DNA]</scope>
    <source>
        <strain evidence="1 2">TC-11</strain>
    </source>
</reference>
<name>A0A2T5P5B7_9PSED</name>
<dbReference type="EMBL" id="QASN01000021">
    <property type="protein sequence ID" value="PTU72921.1"/>
    <property type="molecule type" value="Genomic_DNA"/>
</dbReference>
<keyword evidence="2" id="KW-1185">Reference proteome</keyword>
<dbReference type="InterPro" id="IPR013433">
    <property type="entry name" value="PHA_gran_rgn"/>
</dbReference>
<protein>
    <submittedName>
        <fullName evidence="1">Polyhydroxyalkanoic acid system protein</fullName>
    </submittedName>
</protein>
<dbReference type="AlphaFoldDB" id="A0A2T5P5B7"/>
<sequence>MTRITIERSHNLGIEEARQRAQVLADRLSSQYDVRCSWNGDCLEFKRSGADGRIEVGDDSVRVELKLGLLLSALGSTIRREIENTLDKSLQA</sequence>